<protein>
    <submittedName>
        <fullName evidence="1">Uncharacterized protein</fullName>
    </submittedName>
</protein>
<sequence length="66" mass="8233">MNIQTEDYMYEITYEDNHYIDMQFKRLDWINGVCYVTFQQMITRKWFTFEQNKLHLALAMERKLVS</sequence>
<dbReference type="AlphaFoldDB" id="A0A2N0YYU5"/>
<dbReference type="Proteomes" id="UP000233375">
    <property type="component" value="Unassembled WGS sequence"/>
</dbReference>
<organism evidence="1 2">
    <name type="scientific">Niallia nealsonii</name>
    <dbReference type="NCBI Taxonomy" id="115979"/>
    <lineage>
        <taxon>Bacteria</taxon>
        <taxon>Bacillati</taxon>
        <taxon>Bacillota</taxon>
        <taxon>Bacilli</taxon>
        <taxon>Bacillales</taxon>
        <taxon>Bacillaceae</taxon>
        <taxon>Niallia</taxon>
    </lineage>
</organism>
<evidence type="ECO:0000313" key="1">
    <source>
        <dbReference type="EMBL" id="PKG22437.1"/>
    </source>
</evidence>
<dbReference type="RefSeq" id="WP_101178494.1">
    <property type="nucleotide sequence ID" value="NZ_PISE01000043.1"/>
</dbReference>
<proteinExistence type="predicted"/>
<reference evidence="1 2" key="1">
    <citation type="journal article" date="2003" name="Int. J. Syst. Evol. Microbiol.">
        <title>Bacillus nealsonii sp. nov., isolated from a spacecraft-assembly facility, whose spores are gamma-radiation resistant.</title>
        <authorList>
            <person name="Venkateswaran K."/>
            <person name="Kempf M."/>
            <person name="Chen F."/>
            <person name="Satomi M."/>
            <person name="Nicholson W."/>
            <person name="Kern R."/>
        </authorList>
    </citation>
    <scope>NUCLEOTIDE SEQUENCE [LARGE SCALE GENOMIC DNA]</scope>
    <source>
        <strain evidence="1 2">FO-92</strain>
    </source>
</reference>
<dbReference type="EMBL" id="PISE01000043">
    <property type="protein sequence ID" value="PKG22437.1"/>
    <property type="molecule type" value="Genomic_DNA"/>
</dbReference>
<comment type="caution">
    <text evidence="1">The sequence shown here is derived from an EMBL/GenBank/DDBJ whole genome shotgun (WGS) entry which is preliminary data.</text>
</comment>
<accession>A0A2N0YYU5</accession>
<keyword evidence="2" id="KW-1185">Reference proteome</keyword>
<evidence type="ECO:0000313" key="2">
    <source>
        <dbReference type="Proteomes" id="UP000233375"/>
    </source>
</evidence>
<gene>
    <name evidence="1" type="ORF">CWS01_17670</name>
</gene>
<name>A0A2N0YYU5_9BACI</name>
<dbReference type="OrthoDB" id="2910806at2"/>